<dbReference type="OrthoDB" id="786072at2759"/>
<dbReference type="Proteomes" id="UP000275267">
    <property type="component" value="Unassembled WGS sequence"/>
</dbReference>
<evidence type="ECO:0000259" key="2">
    <source>
        <dbReference type="Pfam" id="PF23598"/>
    </source>
</evidence>
<protein>
    <submittedName>
        <fullName evidence="3">Disease resistance protein RPM1</fullName>
    </submittedName>
</protein>
<dbReference type="Gene3D" id="3.80.10.10">
    <property type="entry name" value="Ribonuclease Inhibitor"/>
    <property type="match status" value="1"/>
</dbReference>
<keyword evidence="4" id="KW-1185">Reference proteome</keyword>
<sequence>MRNLRVIPDFNVIRSSLGAVEELGNLTALQELNLSLYGTSQEYKRHEGMLLSSLCKLGRCKLQSLWIYSTGKPLQFLDSWSPLPSSLQRFGMTTNYYFPEMPKWITPKLTGLGYIDINLVEITEEDLRILGEMRALLSLDLTFQGVQNGRLIIRGHVFPCLKEFHLSTSSSYVTRDTYLKFEGAMPKLEMLDVPIFCVSGKSLWV</sequence>
<dbReference type="EMBL" id="PQIB02000004">
    <property type="protein sequence ID" value="RLN24368.1"/>
    <property type="molecule type" value="Genomic_DNA"/>
</dbReference>
<reference evidence="4" key="1">
    <citation type="journal article" date="2019" name="Nat. Commun.">
        <title>The genome of broomcorn millet.</title>
        <authorList>
            <person name="Zou C."/>
            <person name="Miki D."/>
            <person name="Li D."/>
            <person name="Tang Q."/>
            <person name="Xiao L."/>
            <person name="Rajput S."/>
            <person name="Deng P."/>
            <person name="Jia W."/>
            <person name="Huang R."/>
            <person name="Zhang M."/>
            <person name="Sun Y."/>
            <person name="Hu J."/>
            <person name="Fu X."/>
            <person name="Schnable P.S."/>
            <person name="Li F."/>
            <person name="Zhang H."/>
            <person name="Feng B."/>
            <person name="Zhu X."/>
            <person name="Liu R."/>
            <person name="Schnable J.C."/>
            <person name="Zhu J.-K."/>
            <person name="Zhang H."/>
        </authorList>
    </citation>
    <scope>NUCLEOTIDE SEQUENCE [LARGE SCALE GENOMIC DNA]</scope>
</reference>
<evidence type="ECO:0000256" key="1">
    <source>
        <dbReference type="ARBA" id="ARBA00022737"/>
    </source>
</evidence>
<comment type="caution">
    <text evidence="3">The sequence shown here is derived from an EMBL/GenBank/DDBJ whole genome shotgun (WGS) entry which is preliminary data.</text>
</comment>
<accession>A0A3L6SP03</accession>
<gene>
    <name evidence="3" type="ORF">C2845_PM07G32970</name>
</gene>
<keyword evidence="1" id="KW-0677">Repeat</keyword>
<organism evidence="3 4">
    <name type="scientific">Panicum miliaceum</name>
    <name type="common">Proso millet</name>
    <name type="synonym">Broomcorn millet</name>
    <dbReference type="NCBI Taxonomy" id="4540"/>
    <lineage>
        <taxon>Eukaryota</taxon>
        <taxon>Viridiplantae</taxon>
        <taxon>Streptophyta</taxon>
        <taxon>Embryophyta</taxon>
        <taxon>Tracheophyta</taxon>
        <taxon>Spermatophyta</taxon>
        <taxon>Magnoliopsida</taxon>
        <taxon>Liliopsida</taxon>
        <taxon>Poales</taxon>
        <taxon>Poaceae</taxon>
        <taxon>PACMAD clade</taxon>
        <taxon>Panicoideae</taxon>
        <taxon>Panicodae</taxon>
        <taxon>Paniceae</taxon>
        <taxon>Panicinae</taxon>
        <taxon>Panicum</taxon>
        <taxon>Panicum sect. Panicum</taxon>
    </lineage>
</organism>
<dbReference type="SUPFAM" id="SSF52047">
    <property type="entry name" value="RNI-like"/>
    <property type="match status" value="1"/>
</dbReference>
<feature type="domain" description="Disease resistance R13L4/SHOC-2-like LRR" evidence="2">
    <location>
        <begin position="1"/>
        <end position="195"/>
    </location>
</feature>
<dbReference type="AlphaFoldDB" id="A0A3L6SP03"/>
<evidence type="ECO:0000313" key="4">
    <source>
        <dbReference type="Proteomes" id="UP000275267"/>
    </source>
</evidence>
<dbReference type="InterPro" id="IPR055414">
    <property type="entry name" value="LRR_R13L4/SHOC2-like"/>
</dbReference>
<dbReference type="STRING" id="4540.A0A3L6SP03"/>
<name>A0A3L6SP03_PANMI</name>
<evidence type="ECO:0000313" key="3">
    <source>
        <dbReference type="EMBL" id="RLN24368.1"/>
    </source>
</evidence>
<dbReference type="InterPro" id="IPR032675">
    <property type="entry name" value="LRR_dom_sf"/>
</dbReference>
<proteinExistence type="predicted"/>
<dbReference type="Pfam" id="PF23598">
    <property type="entry name" value="LRR_14"/>
    <property type="match status" value="1"/>
</dbReference>